<dbReference type="Gene3D" id="2.40.70.10">
    <property type="entry name" value="Acid Proteases"/>
    <property type="match status" value="2"/>
</dbReference>
<protein>
    <recommendedName>
        <fullName evidence="3">Peptidase A2 domain-containing protein</fullName>
    </recommendedName>
</protein>
<evidence type="ECO:0008006" key="3">
    <source>
        <dbReference type="Google" id="ProtNLM"/>
    </source>
</evidence>
<evidence type="ECO:0000313" key="1">
    <source>
        <dbReference type="EMBL" id="GEB84793.1"/>
    </source>
</evidence>
<accession>A0A4Y3TSU5</accession>
<dbReference type="Proteomes" id="UP000317730">
    <property type="component" value="Unassembled WGS sequence"/>
</dbReference>
<dbReference type="CDD" id="cd05483">
    <property type="entry name" value="retropepsin_like_bacteria"/>
    <property type="match status" value="1"/>
</dbReference>
<sequence>MRWGALRTLRIATQAGVATVAVAGFWRGALAEPSTPEACQHLVARVPLRNDAGFINAPASLNGHAARMIVDTGSEGSLISPEAMALFDMQADPERRTVVQGTGGEGRLVPNAIIHSLRIGAVEFGPVSVPVEALPAIPPLVPAIEGLVGADLLSRYDVEFSVAEGWMAFWSPATAACSGPVGWRYLYRAVPLDMTPRKRLMASVELDGHTLHALLDSGARSTIVSNDAAHRAGVAAATLAGDPGGVAAGLDGRGQVYHWHRFQKLRVGQEEEIAPVLTVSPVHDAADMLLGADWFMTHRVWISYATRSLYLMPARKRTEL</sequence>
<comment type="caution">
    <text evidence="1">The sequence shown here is derived from an EMBL/GenBank/DDBJ whole genome shotgun (WGS) entry which is preliminary data.</text>
</comment>
<proteinExistence type="predicted"/>
<dbReference type="InterPro" id="IPR034122">
    <property type="entry name" value="Retropepsin-like_bacterial"/>
</dbReference>
<dbReference type="InterPro" id="IPR021109">
    <property type="entry name" value="Peptidase_aspartic_dom_sf"/>
</dbReference>
<name>A0A4Y3TSU5_9PROT</name>
<dbReference type="EMBL" id="BJMV01000002">
    <property type="protein sequence ID" value="GEB84793.1"/>
    <property type="molecule type" value="Genomic_DNA"/>
</dbReference>
<organism evidence="1 2">
    <name type="scientific">Acetobacter peroxydans</name>
    <dbReference type="NCBI Taxonomy" id="104098"/>
    <lineage>
        <taxon>Bacteria</taxon>
        <taxon>Pseudomonadati</taxon>
        <taxon>Pseudomonadota</taxon>
        <taxon>Alphaproteobacteria</taxon>
        <taxon>Acetobacterales</taxon>
        <taxon>Acetobacteraceae</taxon>
        <taxon>Acetobacter</taxon>
    </lineage>
</organism>
<reference evidence="1 2" key="1">
    <citation type="submission" date="2019-06" db="EMBL/GenBank/DDBJ databases">
        <title>Whole genome shotgun sequence of Acetobacter peroxydans NBRC 13755.</title>
        <authorList>
            <person name="Hosoyama A."/>
            <person name="Uohara A."/>
            <person name="Ohji S."/>
            <person name="Ichikawa N."/>
        </authorList>
    </citation>
    <scope>NUCLEOTIDE SEQUENCE [LARGE SCALE GENOMIC DNA]</scope>
    <source>
        <strain evidence="1 2">NBRC 13755</strain>
    </source>
</reference>
<dbReference type="SUPFAM" id="SSF50630">
    <property type="entry name" value="Acid proteases"/>
    <property type="match status" value="2"/>
</dbReference>
<dbReference type="OrthoDB" id="7274117at2"/>
<gene>
    <name evidence="1" type="ORF">APE01nite_05900</name>
</gene>
<keyword evidence="2" id="KW-1185">Reference proteome</keyword>
<dbReference type="Pfam" id="PF13650">
    <property type="entry name" value="Asp_protease_2"/>
    <property type="match status" value="2"/>
</dbReference>
<dbReference type="AlphaFoldDB" id="A0A4Y3TSU5"/>
<evidence type="ECO:0000313" key="2">
    <source>
        <dbReference type="Proteomes" id="UP000317730"/>
    </source>
</evidence>